<protein>
    <recommendedName>
        <fullName evidence="3">Polymerase beta nucleotidyltransferase domain-containing protein</fullName>
    </recommendedName>
</protein>
<keyword evidence="2" id="KW-1185">Reference proteome</keyword>
<organism evidence="1 2">
    <name type="scientific">Mesoplasma florum (strain ATCC 33453 / NBRC 100688 / NCTC 11704 / L1)</name>
    <name type="common">Acholeplasma florum</name>
    <dbReference type="NCBI Taxonomy" id="265311"/>
    <lineage>
        <taxon>Bacteria</taxon>
        <taxon>Bacillati</taxon>
        <taxon>Mycoplasmatota</taxon>
        <taxon>Mollicutes</taxon>
        <taxon>Entomoplasmatales</taxon>
        <taxon>Entomoplasmataceae</taxon>
        <taxon>Mesoplasma</taxon>
    </lineage>
</organism>
<dbReference type="Proteomes" id="UP000006647">
    <property type="component" value="Chromosome"/>
</dbReference>
<dbReference type="PATRIC" id="fig|265311.5.peg.445"/>
<dbReference type="HOGENOM" id="CLU_1832786_0_0_14"/>
<dbReference type="EnsemblBacteria" id="AAT75802">
    <property type="protein sequence ID" value="AAT75802"/>
    <property type="gene ID" value="Mfl443"/>
</dbReference>
<dbReference type="PaxDb" id="265311-Mfl443"/>
<dbReference type="KEGG" id="mfl:Mfl443"/>
<name>Q6F121_MESFL</name>
<accession>Q6F121</accession>
<gene>
    <name evidence="1" type="ordered locus">Mfl443</name>
</gene>
<dbReference type="GeneID" id="2898128"/>
<proteinExistence type="predicted"/>
<dbReference type="AlphaFoldDB" id="Q6F121"/>
<dbReference type="STRING" id="265311.Mfl443"/>
<sequence>MIKKLHFKSLKDLIDNLKQNKNIIGIIQCGSRDYLNQDQNQQGDYDLTIVLNKTITPNITGMHFYVNDIPVDCMIKTIDQFYLQTNNVFDLMHLNGVIIHDTNNEVNKALDYFIKHNNKVINNQLLIDKYNQVNLILHLR</sequence>
<evidence type="ECO:0000313" key="1">
    <source>
        <dbReference type="EMBL" id="AAT75802.1"/>
    </source>
</evidence>
<dbReference type="RefSeq" id="WP_011183342.1">
    <property type="nucleotide sequence ID" value="NC_006055.1"/>
</dbReference>
<dbReference type="OrthoDB" id="3034525at2"/>
<evidence type="ECO:0000313" key="2">
    <source>
        <dbReference type="Proteomes" id="UP000006647"/>
    </source>
</evidence>
<reference evidence="1 2" key="1">
    <citation type="submission" date="2004-06" db="EMBL/GenBank/DDBJ databases">
        <authorList>
            <person name="Birren B.W."/>
            <person name="Stange-Thomann N."/>
            <person name="Hafez N."/>
            <person name="DeCaprio D."/>
            <person name="Fisher S."/>
            <person name="Butler J."/>
            <person name="Elkins T."/>
            <person name="Kodira C.D."/>
            <person name="Major J."/>
            <person name="Wang S."/>
            <person name="Nicol R."/>
            <person name="Nusbaum C."/>
        </authorList>
    </citation>
    <scope>NUCLEOTIDE SEQUENCE [LARGE SCALE GENOMIC DNA]</scope>
    <source>
        <strain evidence="2">ATCC 33453 / NBRC 100688 / NCTC 11704 / L1</strain>
    </source>
</reference>
<dbReference type="EMBL" id="AE017263">
    <property type="protein sequence ID" value="AAT75802.1"/>
    <property type="molecule type" value="Genomic_DNA"/>
</dbReference>
<evidence type="ECO:0008006" key="3">
    <source>
        <dbReference type="Google" id="ProtNLM"/>
    </source>
</evidence>